<evidence type="ECO:0000313" key="3">
    <source>
        <dbReference type="EMBL" id="PWK17099.1"/>
    </source>
</evidence>
<evidence type="ECO:0000259" key="2">
    <source>
        <dbReference type="SMART" id="SM00382"/>
    </source>
</evidence>
<evidence type="ECO:0000256" key="1">
    <source>
        <dbReference type="ARBA" id="ARBA00023125"/>
    </source>
</evidence>
<reference evidence="3 4" key="1">
    <citation type="submission" date="2018-05" db="EMBL/GenBank/DDBJ databases">
        <title>Genomic Encyclopedia of Archaeal and Bacterial Type Strains, Phase II (KMG-II): from individual species to whole genera.</title>
        <authorList>
            <person name="Goeker M."/>
        </authorList>
    </citation>
    <scope>NUCLEOTIDE SEQUENCE [LARGE SCALE GENOMIC DNA]</scope>
    <source>
        <strain evidence="3 4">DSM 22214</strain>
    </source>
</reference>
<comment type="caution">
    <text evidence="3">The sequence shown here is derived from an EMBL/GenBank/DDBJ whole genome shotgun (WGS) entry which is preliminary data.</text>
</comment>
<dbReference type="PANTHER" id="PTHR43566:SF1">
    <property type="entry name" value="AAA+ ATPASE DOMAIN-CONTAINING PROTEIN"/>
    <property type="match status" value="1"/>
</dbReference>
<evidence type="ECO:0000313" key="4">
    <source>
        <dbReference type="Proteomes" id="UP000245489"/>
    </source>
</evidence>
<dbReference type="InterPro" id="IPR003593">
    <property type="entry name" value="AAA+_ATPase"/>
</dbReference>
<dbReference type="PANTHER" id="PTHR43566">
    <property type="entry name" value="CONSERVED PROTEIN"/>
    <property type="match status" value="1"/>
</dbReference>
<gene>
    <name evidence="3" type="ORF">LV89_04550</name>
</gene>
<dbReference type="SUPFAM" id="SSF46785">
    <property type="entry name" value="Winged helix' DNA-binding domain"/>
    <property type="match status" value="1"/>
</dbReference>
<dbReference type="InterPro" id="IPR041682">
    <property type="entry name" value="AAA_14"/>
</dbReference>
<dbReference type="RefSeq" id="WP_109745198.1">
    <property type="nucleotide sequence ID" value="NZ_QGGO01000038.1"/>
</dbReference>
<dbReference type="SMART" id="SM00382">
    <property type="entry name" value="AAA"/>
    <property type="match status" value="1"/>
</dbReference>
<sequence>MIERKLQSHLETHWNDGKILIVLGPRQVGKTTLLEKLCSQEGQYLFLNGDDIVTQQSLENIGEVQLRQIIGNYTTVFIDEAQRIHNIGLTLKIIHDRIKNVRVVVSGSSALELSSNINEPLTGRKWEYNLYPISWNELTNHFGYLGSKQQFELRLIYGMYPDVINNLGQEEGVLKQLASSYLYKDLLNYGGIRKPEILSKLLIALALQVGSEVSYNELAQLLRIDRATVEQYIGLLEQAYVIFRLNPFSRNIRNEISSSRKIYFYDNGIRNALIGNFNPIALRGDIGALWENFLISERIKLNQYNNSNAKGYFWRTHAQQEIDYIEEQGGQMYAYEFKWNPKAKAKFPSSFVENYQPIEKKIISTQNFEEFLT</sequence>
<proteinExistence type="predicted"/>
<organism evidence="3 4">
    <name type="scientific">Arcicella aurantiaca</name>
    <dbReference type="NCBI Taxonomy" id="591202"/>
    <lineage>
        <taxon>Bacteria</taxon>
        <taxon>Pseudomonadati</taxon>
        <taxon>Bacteroidota</taxon>
        <taxon>Cytophagia</taxon>
        <taxon>Cytophagales</taxon>
        <taxon>Flectobacillaceae</taxon>
        <taxon>Arcicella</taxon>
    </lineage>
</organism>
<accession>A0A316DIP4</accession>
<dbReference type="Gene3D" id="3.40.50.300">
    <property type="entry name" value="P-loop containing nucleotide triphosphate hydrolases"/>
    <property type="match status" value="1"/>
</dbReference>
<dbReference type="GO" id="GO:0003677">
    <property type="term" value="F:DNA binding"/>
    <property type="evidence" value="ECO:0007669"/>
    <property type="project" value="UniProtKB-KW"/>
</dbReference>
<name>A0A316DIP4_9BACT</name>
<dbReference type="InterPro" id="IPR027417">
    <property type="entry name" value="P-loop_NTPase"/>
</dbReference>
<dbReference type="Pfam" id="PF13635">
    <property type="entry name" value="DUF4143"/>
    <property type="match status" value="1"/>
</dbReference>
<dbReference type="Pfam" id="PF13173">
    <property type="entry name" value="AAA_14"/>
    <property type="match status" value="1"/>
</dbReference>
<dbReference type="InterPro" id="IPR025420">
    <property type="entry name" value="DUF4143"/>
</dbReference>
<dbReference type="Proteomes" id="UP000245489">
    <property type="component" value="Unassembled WGS sequence"/>
</dbReference>
<feature type="domain" description="AAA+ ATPase" evidence="2">
    <location>
        <begin position="16"/>
        <end position="237"/>
    </location>
</feature>
<dbReference type="SUPFAM" id="SSF52540">
    <property type="entry name" value="P-loop containing nucleoside triphosphate hydrolases"/>
    <property type="match status" value="1"/>
</dbReference>
<dbReference type="EMBL" id="QGGO01000038">
    <property type="protein sequence ID" value="PWK17099.1"/>
    <property type="molecule type" value="Genomic_DNA"/>
</dbReference>
<keyword evidence="4" id="KW-1185">Reference proteome</keyword>
<protein>
    <recommendedName>
        <fullName evidence="2">AAA+ ATPase domain-containing protein</fullName>
    </recommendedName>
</protein>
<keyword evidence="1" id="KW-0238">DNA-binding</keyword>
<dbReference type="AlphaFoldDB" id="A0A316DIP4"/>
<dbReference type="OrthoDB" id="9778168at2"/>
<dbReference type="InterPro" id="IPR036390">
    <property type="entry name" value="WH_DNA-bd_sf"/>
</dbReference>